<dbReference type="EMBL" id="UYRR01033287">
    <property type="protein sequence ID" value="VDK58373.1"/>
    <property type="molecule type" value="Genomic_DNA"/>
</dbReference>
<comment type="subcellular location">
    <subcellularLocation>
        <location evidence="1">Endomembrane system</location>
        <topology evidence="1">Multi-pass membrane protein</topology>
    </subcellularLocation>
    <subcellularLocation>
        <location evidence="8">Golgi apparatus membrane</location>
        <topology evidence="8">Multi-pass membrane protein</topology>
    </subcellularLocation>
</comment>
<keyword evidence="10" id="KW-1185">Reference proteome</keyword>
<comment type="similarity">
    <text evidence="2 8">Belongs to the PGAP3 family.</text>
</comment>
<keyword evidence="4 8" id="KW-0812">Transmembrane</keyword>
<dbReference type="GO" id="GO:0016788">
    <property type="term" value="F:hydrolase activity, acting on ester bonds"/>
    <property type="evidence" value="ECO:0007669"/>
    <property type="project" value="TreeGrafter"/>
</dbReference>
<feature type="transmembrane region" description="Helical" evidence="8">
    <location>
        <begin position="160"/>
        <end position="182"/>
    </location>
</feature>
<reference evidence="11" key="1">
    <citation type="submission" date="2017-02" db="UniProtKB">
        <authorList>
            <consortium name="WormBaseParasite"/>
        </authorList>
    </citation>
    <scope>IDENTIFICATION</scope>
</reference>
<dbReference type="GO" id="GO:0000139">
    <property type="term" value="C:Golgi membrane"/>
    <property type="evidence" value="ECO:0007669"/>
    <property type="project" value="UniProtKB-SubCell"/>
</dbReference>
<feature type="transmembrane region" description="Helical" evidence="8">
    <location>
        <begin position="122"/>
        <end position="140"/>
    </location>
</feature>
<comment type="caution">
    <text evidence="8">Lacks conserved residue(s) required for the propagation of feature annotation.</text>
</comment>
<evidence type="ECO:0000256" key="4">
    <source>
        <dbReference type="ARBA" id="ARBA00022692"/>
    </source>
</evidence>
<evidence type="ECO:0000313" key="9">
    <source>
        <dbReference type="EMBL" id="VDK58373.1"/>
    </source>
</evidence>
<dbReference type="Proteomes" id="UP000267096">
    <property type="component" value="Unassembled WGS sequence"/>
</dbReference>
<protein>
    <recommendedName>
        <fullName evidence="8">Post-GPI attachment to proteins factor 3</fullName>
    </recommendedName>
</protein>
<keyword evidence="6 8" id="KW-1133">Transmembrane helix</keyword>
<evidence type="ECO:0000256" key="2">
    <source>
        <dbReference type="ARBA" id="ARBA00006387"/>
    </source>
</evidence>
<reference evidence="9 10" key="2">
    <citation type="submission" date="2018-11" db="EMBL/GenBank/DDBJ databases">
        <authorList>
            <consortium name="Pathogen Informatics"/>
        </authorList>
    </citation>
    <scope>NUCLEOTIDE SEQUENCE [LARGE SCALE GENOMIC DNA]</scope>
</reference>
<dbReference type="PANTHER" id="PTHR13148">
    <property type="entry name" value="PER1-RELATED"/>
    <property type="match status" value="1"/>
</dbReference>
<feature type="signal peptide" evidence="8">
    <location>
        <begin position="1"/>
        <end position="21"/>
    </location>
</feature>
<dbReference type="GO" id="GO:0005789">
    <property type="term" value="C:endoplasmic reticulum membrane"/>
    <property type="evidence" value="ECO:0007669"/>
    <property type="project" value="TreeGrafter"/>
</dbReference>
<evidence type="ECO:0000313" key="10">
    <source>
        <dbReference type="Proteomes" id="UP000267096"/>
    </source>
</evidence>
<proteinExistence type="inferred from homology"/>
<keyword evidence="8" id="KW-0333">Golgi apparatus</keyword>
<evidence type="ECO:0000256" key="6">
    <source>
        <dbReference type="ARBA" id="ARBA00022989"/>
    </source>
</evidence>
<dbReference type="OrthoDB" id="419770at2759"/>
<keyword evidence="3 8" id="KW-0337">GPI-anchor biosynthesis</keyword>
<evidence type="ECO:0000256" key="7">
    <source>
        <dbReference type="ARBA" id="ARBA00023136"/>
    </source>
</evidence>
<evidence type="ECO:0000256" key="5">
    <source>
        <dbReference type="ARBA" id="ARBA00022729"/>
    </source>
</evidence>
<evidence type="ECO:0000256" key="8">
    <source>
        <dbReference type="RuleBase" id="RU365066"/>
    </source>
</evidence>
<organism evidence="11">
    <name type="scientific">Anisakis simplex</name>
    <name type="common">Herring worm</name>
    <dbReference type="NCBI Taxonomy" id="6269"/>
    <lineage>
        <taxon>Eukaryota</taxon>
        <taxon>Metazoa</taxon>
        <taxon>Ecdysozoa</taxon>
        <taxon>Nematoda</taxon>
        <taxon>Chromadorea</taxon>
        <taxon>Rhabditida</taxon>
        <taxon>Spirurina</taxon>
        <taxon>Ascaridomorpha</taxon>
        <taxon>Ascaridoidea</taxon>
        <taxon>Anisakidae</taxon>
        <taxon>Anisakis</taxon>
        <taxon>Anisakis simplex complex</taxon>
    </lineage>
</organism>
<dbReference type="Pfam" id="PF04080">
    <property type="entry name" value="Per1"/>
    <property type="match status" value="1"/>
</dbReference>
<name>A0A0M3K8F8_ANISI</name>
<keyword evidence="7 8" id="KW-0472">Membrane</keyword>
<comment type="function">
    <text evidence="8">Involved in the lipid remodeling steps of GPI-anchor maturation.</text>
</comment>
<evidence type="ECO:0000256" key="3">
    <source>
        <dbReference type="ARBA" id="ARBA00022502"/>
    </source>
</evidence>
<evidence type="ECO:0000256" key="1">
    <source>
        <dbReference type="ARBA" id="ARBA00004127"/>
    </source>
</evidence>
<gene>
    <name evidence="9" type="ORF">ASIM_LOCUS16656</name>
</gene>
<sequence>MYIILIISLTIVTSQIRAINASPGDQNGFFIKCISECSSQIGCPLATSGRIEWIFEPCYRIASTVFHWADFWLTEYLDYFSAFALIVYAFFTSLSFTLPFLQKTTYGRFVLVHLDYGYNMRCCVVFWILTATIYSCWMVREWRTRELSADRRSISYLAKFIAGGLASALFEVFDFAPILWLFDAHSLFHLATVPLPYYLIKFLRLECEYEMNWFDRHIKIT</sequence>
<keyword evidence="5 8" id="KW-0732">Signal</keyword>
<dbReference type="AlphaFoldDB" id="A0A0M3K8F8"/>
<feature type="transmembrane region" description="Helical" evidence="8">
    <location>
        <begin position="79"/>
        <end position="101"/>
    </location>
</feature>
<feature type="chain" id="PRO_5043073137" description="Post-GPI attachment to proteins factor 3" evidence="8">
    <location>
        <begin position="22"/>
        <end position="221"/>
    </location>
</feature>
<dbReference type="InterPro" id="IPR007217">
    <property type="entry name" value="Per1-like"/>
</dbReference>
<dbReference type="WBParaSite" id="ASIM_0001724901-mRNA-1">
    <property type="protein sequence ID" value="ASIM_0001724901-mRNA-1"/>
    <property type="gene ID" value="ASIM_0001724901"/>
</dbReference>
<dbReference type="PANTHER" id="PTHR13148:SF0">
    <property type="entry name" value="POST-GPI ATTACHMENT TO PROTEINS FACTOR 3"/>
    <property type="match status" value="1"/>
</dbReference>
<accession>A0A0M3K8F8</accession>
<evidence type="ECO:0000313" key="11">
    <source>
        <dbReference type="WBParaSite" id="ASIM_0001724901-mRNA-1"/>
    </source>
</evidence>
<dbReference type="GO" id="GO:0006506">
    <property type="term" value="P:GPI anchor biosynthetic process"/>
    <property type="evidence" value="ECO:0007669"/>
    <property type="project" value="UniProtKB-KW"/>
</dbReference>